<proteinExistence type="predicted"/>
<gene>
    <name evidence="5" type="ORF">SAMN05216377_11061</name>
</gene>
<keyword evidence="2" id="KW-0238">DNA-binding</keyword>
<dbReference type="EMBL" id="FNBE01000010">
    <property type="protein sequence ID" value="SDG25176.1"/>
    <property type="molecule type" value="Genomic_DNA"/>
</dbReference>
<name>A0A1G7SPZ7_PSEOR</name>
<organism evidence="5 6">
    <name type="scientific">Pseudonocardia oroxyli</name>
    <dbReference type="NCBI Taxonomy" id="366584"/>
    <lineage>
        <taxon>Bacteria</taxon>
        <taxon>Bacillati</taxon>
        <taxon>Actinomycetota</taxon>
        <taxon>Actinomycetes</taxon>
        <taxon>Pseudonocardiales</taxon>
        <taxon>Pseudonocardiaceae</taxon>
        <taxon>Pseudonocardia</taxon>
    </lineage>
</organism>
<keyword evidence="6" id="KW-1185">Reference proteome</keyword>
<dbReference type="InterPro" id="IPR000524">
    <property type="entry name" value="Tscrpt_reg_HTH_GntR"/>
</dbReference>
<dbReference type="SMART" id="SM00345">
    <property type="entry name" value="HTH_GNTR"/>
    <property type="match status" value="1"/>
</dbReference>
<dbReference type="SUPFAM" id="SSF48008">
    <property type="entry name" value="GntR ligand-binding domain-like"/>
    <property type="match status" value="1"/>
</dbReference>
<evidence type="ECO:0000313" key="5">
    <source>
        <dbReference type="EMBL" id="SDG25176.1"/>
    </source>
</evidence>
<dbReference type="InterPro" id="IPR036388">
    <property type="entry name" value="WH-like_DNA-bd_sf"/>
</dbReference>
<dbReference type="InterPro" id="IPR008920">
    <property type="entry name" value="TF_FadR/GntR_C"/>
</dbReference>
<evidence type="ECO:0000256" key="3">
    <source>
        <dbReference type="ARBA" id="ARBA00023163"/>
    </source>
</evidence>
<dbReference type="RefSeq" id="WP_176921358.1">
    <property type="nucleotide sequence ID" value="NZ_FNBE01000010.1"/>
</dbReference>
<dbReference type="InterPro" id="IPR011711">
    <property type="entry name" value="GntR_C"/>
</dbReference>
<dbReference type="InterPro" id="IPR036390">
    <property type="entry name" value="WH_DNA-bd_sf"/>
</dbReference>
<evidence type="ECO:0000256" key="1">
    <source>
        <dbReference type="ARBA" id="ARBA00023015"/>
    </source>
</evidence>
<dbReference type="Pfam" id="PF07729">
    <property type="entry name" value="FCD"/>
    <property type="match status" value="1"/>
</dbReference>
<dbReference type="Gene3D" id="1.20.120.530">
    <property type="entry name" value="GntR ligand-binding domain-like"/>
    <property type="match status" value="1"/>
</dbReference>
<evidence type="ECO:0000259" key="4">
    <source>
        <dbReference type="PROSITE" id="PS50949"/>
    </source>
</evidence>
<dbReference type="PROSITE" id="PS50949">
    <property type="entry name" value="HTH_GNTR"/>
    <property type="match status" value="1"/>
</dbReference>
<dbReference type="SUPFAM" id="SSF46785">
    <property type="entry name" value="Winged helix' DNA-binding domain"/>
    <property type="match status" value="1"/>
</dbReference>
<sequence>MTLARDADPTPRIHRQVSLGQQVASALRRDIIRGVIPPGTVLAQSGLCEMYDVSRIPVRDALLTLANDGLVTRNRRNQMIVAEVTTQDLIDTFRAEAFLSGLAARRAAELGTEADHDHLQSVIDESLGLDPVSDKHALSDLSWRFHRRANQMARSPRLTATLRAVSIPLMRDFVGDVPHWWDPNQDEHIQILAALRARDADRAEVLTVAHFEHIGQALIGFLRGPSDRPEPRTVRGAAPPQ</sequence>
<dbReference type="AlphaFoldDB" id="A0A1G7SPZ7"/>
<dbReference type="PANTHER" id="PTHR43537">
    <property type="entry name" value="TRANSCRIPTIONAL REGULATOR, GNTR FAMILY"/>
    <property type="match status" value="1"/>
</dbReference>
<reference evidence="5 6" key="1">
    <citation type="submission" date="2016-10" db="EMBL/GenBank/DDBJ databases">
        <authorList>
            <person name="de Groot N.N."/>
        </authorList>
    </citation>
    <scope>NUCLEOTIDE SEQUENCE [LARGE SCALE GENOMIC DNA]</scope>
    <source>
        <strain evidence="5 6">CGMCC 4.3143</strain>
    </source>
</reference>
<dbReference type="STRING" id="366584.SAMN05216377_11061"/>
<protein>
    <submittedName>
        <fullName evidence="5">Transcriptional regulator, GntR family</fullName>
    </submittedName>
</protein>
<dbReference type="CDD" id="cd07377">
    <property type="entry name" value="WHTH_GntR"/>
    <property type="match status" value="1"/>
</dbReference>
<accession>A0A1G7SPZ7</accession>
<evidence type="ECO:0000256" key="2">
    <source>
        <dbReference type="ARBA" id="ARBA00023125"/>
    </source>
</evidence>
<dbReference type="SMART" id="SM00895">
    <property type="entry name" value="FCD"/>
    <property type="match status" value="1"/>
</dbReference>
<evidence type="ECO:0000313" key="6">
    <source>
        <dbReference type="Proteomes" id="UP000198967"/>
    </source>
</evidence>
<dbReference type="GO" id="GO:0003677">
    <property type="term" value="F:DNA binding"/>
    <property type="evidence" value="ECO:0007669"/>
    <property type="project" value="UniProtKB-KW"/>
</dbReference>
<feature type="domain" description="HTH gntR-type" evidence="4">
    <location>
        <begin position="17"/>
        <end position="84"/>
    </location>
</feature>
<keyword evidence="1" id="KW-0805">Transcription regulation</keyword>
<dbReference type="Proteomes" id="UP000198967">
    <property type="component" value="Unassembled WGS sequence"/>
</dbReference>
<dbReference type="Gene3D" id="1.10.10.10">
    <property type="entry name" value="Winged helix-like DNA-binding domain superfamily/Winged helix DNA-binding domain"/>
    <property type="match status" value="1"/>
</dbReference>
<keyword evidence="3" id="KW-0804">Transcription</keyword>
<dbReference type="Pfam" id="PF00392">
    <property type="entry name" value="GntR"/>
    <property type="match status" value="1"/>
</dbReference>
<dbReference type="PANTHER" id="PTHR43537:SF5">
    <property type="entry name" value="UXU OPERON TRANSCRIPTIONAL REGULATOR"/>
    <property type="match status" value="1"/>
</dbReference>
<dbReference type="GO" id="GO:0003700">
    <property type="term" value="F:DNA-binding transcription factor activity"/>
    <property type="evidence" value="ECO:0007669"/>
    <property type="project" value="InterPro"/>
</dbReference>